<dbReference type="RefSeq" id="XP_013602089.1">
    <property type="nucleotide sequence ID" value="XM_013746635.1"/>
</dbReference>
<evidence type="ECO:0000256" key="2">
    <source>
        <dbReference type="ARBA" id="ARBA00022692"/>
    </source>
</evidence>
<feature type="transmembrane region" description="Helical" evidence="7">
    <location>
        <begin position="158"/>
        <end position="179"/>
    </location>
</feature>
<proteinExistence type="inferred from homology"/>
<dbReference type="GeneID" id="106309577"/>
<protein>
    <submittedName>
        <fullName evidence="8">Uncharacterized protein</fullName>
    </submittedName>
</protein>
<dbReference type="InterPro" id="IPR052222">
    <property type="entry name" value="DESIGUAL"/>
</dbReference>
<dbReference type="PANTHER" id="PTHR31769">
    <property type="entry name" value="OS07G0462200 PROTEIN-RELATED"/>
    <property type="match status" value="1"/>
</dbReference>
<dbReference type="GO" id="GO:0048366">
    <property type="term" value="P:leaf development"/>
    <property type="evidence" value="ECO:0007669"/>
    <property type="project" value="EnsemblPlants"/>
</dbReference>
<keyword evidence="3" id="KW-0732">Signal</keyword>
<evidence type="ECO:0000256" key="4">
    <source>
        <dbReference type="ARBA" id="ARBA00022989"/>
    </source>
</evidence>
<evidence type="ECO:0000256" key="7">
    <source>
        <dbReference type="SAM" id="Phobius"/>
    </source>
</evidence>
<evidence type="ECO:0000313" key="9">
    <source>
        <dbReference type="Proteomes" id="UP000032141"/>
    </source>
</evidence>
<feature type="transmembrane region" description="Helical" evidence="7">
    <location>
        <begin position="199"/>
        <end position="219"/>
    </location>
</feature>
<dbReference type="GO" id="GO:0009855">
    <property type="term" value="P:determination of bilateral symmetry"/>
    <property type="evidence" value="ECO:0007669"/>
    <property type="project" value="EnsemblPlants"/>
</dbReference>
<dbReference type="EnsemblPlants" id="Bo1g024050.1">
    <property type="protein sequence ID" value="Bo1g024050.1"/>
    <property type="gene ID" value="Bo1g024050"/>
</dbReference>
<dbReference type="STRING" id="109376.A0A0D3A4T6"/>
<keyword evidence="5 7" id="KW-0472">Membrane</keyword>
<comment type="similarity">
    <text evidence="6">Belongs to the DESIGUAL family.</text>
</comment>
<dbReference type="eggNOG" id="ENOG502RXRV">
    <property type="taxonomic scope" value="Eukaryota"/>
</dbReference>
<feature type="transmembrane region" description="Helical" evidence="7">
    <location>
        <begin position="71"/>
        <end position="91"/>
    </location>
</feature>
<evidence type="ECO:0000256" key="5">
    <source>
        <dbReference type="ARBA" id="ARBA00023136"/>
    </source>
</evidence>
<evidence type="ECO:0000256" key="6">
    <source>
        <dbReference type="ARBA" id="ARBA00029467"/>
    </source>
</evidence>
<dbReference type="InterPro" id="IPR009606">
    <property type="entry name" value="DEAL/Modifying_wall_lignin1/2"/>
</dbReference>
<reference evidence="8 9" key="1">
    <citation type="journal article" date="2014" name="Genome Biol.">
        <title>Transcriptome and methylome profiling reveals relics of genome dominance in the mesopolyploid Brassica oleracea.</title>
        <authorList>
            <person name="Parkin I.A."/>
            <person name="Koh C."/>
            <person name="Tang H."/>
            <person name="Robinson S.J."/>
            <person name="Kagale S."/>
            <person name="Clarke W.E."/>
            <person name="Town C.D."/>
            <person name="Nixon J."/>
            <person name="Krishnakumar V."/>
            <person name="Bidwell S.L."/>
            <person name="Denoeud F."/>
            <person name="Belcram H."/>
            <person name="Links M.G."/>
            <person name="Just J."/>
            <person name="Clarke C."/>
            <person name="Bender T."/>
            <person name="Huebert T."/>
            <person name="Mason A.S."/>
            <person name="Pires J.C."/>
            <person name="Barker G."/>
            <person name="Moore J."/>
            <person name="Walley P.G."/>
            <person name="Manoli S."/>
            <person name="Batley J."/>
            <person name="Edwards D."/>
            <person name="Nelson M.N."/>
            <person name="Wang X."/>
            <person name="Paterson A.H."/>
            <person name="King G."/>
            <person name="Bancroft I."/>
            <person name="Chalhoub B."/>
            <person name="Sharpe A.G."/>
        </authorList>
    </citation>
    <scope>NUCLEOTIDE SEQUENCE</scope>
    <source>
        <strain evidence="8 9">cv. TO1000</strain>
    </source>
</reference>
<accession>A0A0D3A4T6</accession>
<dbReference type="Pfam" id="PF06749">
    <property type="entry name" value="DUF1218"/>
    <property type="match status" value="1"/>
</dbReference>
<dbReference type="OrthoDB" id="1667348at2759"/>
<dbReference type="KEGG" id="boe:106309577"/>
<organism evidence="8 9">
    <name type="scientific">Brassica oleracea var. oleracea</name>
    <dbReference type="NCBI Taxonomy" id="109376"/>
    <lineage>
        <taxon>Eukaryota</taxon>
        <taxon>Viridiplantae</taxon>
        <taxon>Streptophyta</taxon>
        <taxon>Embryophyta</taxon>
        <taxon>Tracheophyta</taxon>
        <taxon>Spermatophyta</taxon>
        <taxon>Magnoliopsida</taxon>
        <taxon>eudicotyledons</taxon>
        <taxon>Gunneridae</taxon>
        <taxon>Pentapetalae</taxon>
        <taxon>rosids</taxon>
        <taxon>malvids</taxon>
        <taxon>Brassicales</taxon>
        <taxon>Brassicaceae</taxon>
        <taxon>Brassiceae</taxon>
        <taxon>Brassica</taxon>
    </lineage>
</organism>
<sequence length="234" mass="25611">MQERKLMFYFILIPSNLESVKLKTLSAHKYKGQVSTSTTTTTTTLSSSLFAGKNLFHCRSKAVRRKMSRNVGLFICILILAMDVSAGILGIEAEVAQNKVKHLKMWIFECRDPSHSAFNYGLAACILLVLAHVTANFLGGCLCVVSRQDLEKSSANKQLAVASLIFSWIILAIAFSLLIVGTMANSRSRRGCGISHHRVLSIGGILCFIHGLFAVAYYISATASTREQTHTGHA</sequence>
<evidence type="ECO:0000313" key="8">
    <source>
        <dbReference type="EnsemblPlants" id="Bo1g024050.1"/>
    </source>
</evidence>
<evidence type="ECO:0000256" key="3">
    <source>
        <dbReference type="ARBA" id="ARBA00022729"/>
    </source>
</evidence>
<dbReference type="OMA" id="NVGFFIC"/>
<feature type="transmembrane region" description="Helical" evidence="7">
    <location>
        <begin position="121"/>
        <end position="146"/>
    </location>
</feature>
<keyword evidence="9" id="KW-1185">Reference proteome</keyword>
<dbReference type="GO" id="GO:0012505">
    <property type="term" value="C:endomembrane system"/>
    <property type="evidence" value="ECO:0007669"/>
    <property type="project" value="UniProtKB-SubCell"/>
</dbReference>
<dbReference type="HOGENOM" id="CLU_103513_0_0_1"/>
<evidence type="ECO:0000256" key="1">
    <source>
        <dbReference type="ARBA" id="ARBA00004127"/>
    </source>
</evidence>
<keyword evidence="4 7" id="KW-1133">Transmembrane helix</keyword>
<keyword evidence="2 7" id="KW-0812">Transmembrane</keyword>
<comment type="subcellular location">
    <subcellularLocation>
        <location evidence="1">Endomembrane system</location>
        <topology evidence="1">Multi-pass membrane protein</topology>
    </subcellularLocation>
</comment>
<reference evidence="8" key="2">
    <citation type="submission" date="2015-03" db="UniProtKB">
        <authorList>
            <consortium name="EnsemblPlants"/>
        </authorList>
    </citation>
    <scope>IDENTIFICATION</scope>
</reference>
<dbReference type="AlphaFoldDB" id="A0A0D3A4T6"/>
<name>A0A0D3A4T6_BRAOL</name>
<dbReference type="Gramene" id="Bo1g024050.1">
    <property type="protein sequence ID" value="Bo1g024050.1"/>
    <property type="gene ID" value="Bo1g024050"/>
</dbReference>
<dbReference type="Proteomes" id="UP000032141">
    <property type="component" value="Chromosome C1"/>
</dbReference>